<feature type="compositionally biased region" description="Gly residues" evidence="1">
    <location>
        <begin position="165"/>
        <end position="174"/>
    </location>
</feature>
<dbReference type="EMBL" id="JAUJYO010000012">
    <property type="protein sequence ID" value="KAK1301464.1"/>
    <property type="molecule type" value="Genomic_DNA"/>
</dbReference>
<dbReference type="Proteomes" id="UP001180020">
    <property type="component" value="Unassembled WGS sequence"/>
</dbReference>
<evidence type="ECO:0000313" key="3">
    <source>
        <dbReference type="Proteomes" id="UP001180020"/>
    </source>
</evidence>
<gene>
    <name evidence="2" type="ORF">QJS10_CPB12g01421</name>
</gene>
<evidence type="ECO:0000256" key="1">
    <source>
        <dbReference type="SAM" id="MobiDB-lite"/>
    </source>
</evidence>
<keyword evidence="3" id="KW-1185">Reference proteome</keyword>
<evidence type="ECO:0000313" key="2">
    <source>
        <dbReference type="EMBL" id="KAK1301464.1"/>
    </source>
</evidence>
<reference evidence="2" key="2">
    <citation type="submission" date="2023-06" db="EMBL/GenBank/DDBJ databases">
        <authorList>
            <person name="Ma L."/>
            <person name="Liu K.-W."/>
            <person name="Li Z."/>
            <person name="Hsiao Y.-Y."/>
            <person name="Qi Y."/>
            <person name="Fu T."/>
            <person name="Tang G."/>
            <person name="Zhang D."/>
            <person name="Sun W.-H."/>
            <person name="Liu D.-K."/>
            <person name="Li Y."/>
            <person name="Chen G.-Z."/>
            <person name="Liu X.-D."/>
            <person name="Liao X.-Y."/>
            <person name="Jiang Y.-T."/>
            <person name="Yu X."/>
            <person name="Hao Y."/>
            <person name="Huang J."/>
            <person name="Zhao X.-W."/>
            <person name="Ke S."/>
            <person name="Chen Y.-Y."/>
            <person name="Wu W.-L."/>
            <person name="Hsu J.-L."/>
            <person name="Lin Y.-F."/>
            <person name="Huang M.-D."/>
            <person name="Li C.-Y."/>
            <person name="Huang L."/>
            <person name="Wang Z.-W."/>
            <person name="Zhao X."/>
            <person name="Zhong W.-Y."/>
            <person name="Peng D.-H."/>
            <person name="Ahmad S."/>
            <person name="Lan S."/>
            <person name="Zhang J.-S."/>
            <person name="Tsai W.-C."/>
            <person name="Van De Peer Y."/>
            <person name="Liu Z.-J."/>
        </authorList>
    </citation>
    <scope>NUCLEOTIDE SEQUENCE</scope>
    <source>
        <strain evidence="2">CP</strain>
        <tissue evidence="2">Leaves</tissue>
    </source>
</reference>
<dbReference type="PANTHER" id="PTHR31110:SF2">
    <property type="entry name" value="PESTICIDAL CRYSTAL CRY8BA PROTEIN"/>
    <property type="match status" value="1"/>
</dbReference>
<feature type="compositionally biased region" description="Acidic residues" evidence="1">
    <location>
        <begin position="144"/>
        <end position="158"/>
    </location>
</feature>
<protein>
    <submittedName>
        <fullName evidence="2">Uncharacterized protein</fullName>
    </submittedName>
</protein>
<feature type="compositionally biased region" description="Low complexity" evidence="1">
    <location>
        <begin position="99"/>
        <end position="110"/>
    </location>
</feature>
<accession>A0AAV9DKU7</accession>
<name>A0AAV9DKU7_ACOCL</name>
<dbReference type="PANTHER" id="PTHR31110">
    <property type="entry name" value="PESTICIDAL CRYSTAL CRY8BA PROTEIN"/>
    <property type="match status" value="1"/>
</dbReference>
<feature type="compositionally biased region" description="Basic and acidic residues" evidence="1">
    <location>
        <begin position="9"/>
        <end position="24"/>
    </location>
</feature>
<feature type="region of interest" description="Disordered" evidence="1">
    <location>
        <begin position="1"/>
        <end position="203"/>
    </location>
</feature>
<comment type="caution">
    <text evidence="2">The sequence shown here is derived from an EMBL/GenBank/DDBJ whole genome shotgun (WGS) entry which is preliminary data.</text>
</comment>
<sequence>MFTEGLDPDALRWAREGPRQRLDRYGLPPTSKFRSGHLPAAAHVVPRTIHAESEADFGSDAEGSTGSEDGGRYSLDSSPVVPKGRYSAQQRRMPRQHYSSEYSYSDLSSSRENGYAVRPQVARQTEVRRPPGTGPVRYPVGESEYSDELDEEMDEDGTSDSGVSSGVGGRGFNGGSYNMESCDSNAPSRAAAHKKLPDVPSAPPFHGFTQEINHGVDRVPASATCDTPQTAVSNGNPVKKEPSAHMNAGNQQASQFTRCASFGAETVPSTGSQPPARIPTFHASCQGPWPAFIAYDACVRLCLHSWAKGCMEAPIFLENECVLLRSAFGLQQTLLQSEDELLTKRSAELIGEGAASKPKKIIGKMKVQVRKVRMTPDLPPGCSFHSLSAPTVKLQSFKSRMLNVQSNMSNAWEAFRKVQVMPRVPANSSFSRYSLAYAHAGNEIIKQVYGIFKVGVTNLRNSSSYETVQETYSCLLRLKSSPEEDAVRMQPGSGETHVFFPDSLGDDLIVEVHDSKGKSLGRVLAQVATIMEVPGEKVRWWFIHSEPEHELVGRLQLCINYMIGSDENTKCGSVAETVAYDLVLEVAMKIQHFQQRNLLLHGSWKWLLTEFASYYGVSDDYARLRYLSYVMDVATPTEDCLLIVDDLLSPVLLKRRNSTLSHQENRILGEVEEQIKQILSLVFENYKSLDESSLSGMMDVFRPATGSPAPALVPALKLYTRLNDILSPEVQSKLCSYFQVAAKKRSKRHMLEIDEIIASSAEGTLLDPVSQSTAYQKMKAACLNIRNEIYTDIEIHSRDVLPSSIDLPNISASIYSSELCSRLRAFLVACPPPGPSPPVADLVIATADFQRDLENWNISPVMGGVDAKELFHLYIMLWIEDERLSLLESCKLDKVKWSGVRTPHSTTPFVDEMYERLKATLTEYEVITCRWPDYTLILENAVADVEKAVLGALEKQYADVLAPLKDNLMPKKFGLKYVQKLAKRNSVDPYTVPDELGTLLNTMKRLLDVLRPKIEMQLKSWGSCIPEAGSTVAGEHLSEVTVMLRAKFRNYVQAVVEKLAENTRMQSATKLKKIVQDSKDSVIESDIQNRMQHLKTMLSKTIDHLHSVFQTHVFVTICRGFWDRMGQDVLSFLENRKENKSWYKASRVTVAILDDTFASQMQQLLGHALQEKDLEPPRSIMEVRSILCKDAPNQKDSKYYY</sequence>
<organism evidence="2 3">
    <name type="scientific">Acorus calamus</name>
    <name type="common">Sweet flag</name>
    <dbReference type="NCBI Taxonomy" id="4465"/>
    <lineage>
        <taxon>Eukaryota</taxon>
        <taxon>Viridiplantae</taxon>
        <taxon>Streptophyta</taxon>
        <taxon>Embryophyta</taxon>
        <taxon>Tracheophyta</taxon>
        <taxon>Spermatophyta</taxon>
        <taxon>Magnoliopsida</taxon>
        <taxon>Liliopsida</taxon>
        <taxon>Acoraceae</taxon>
        <taxon>Acorus</taxon>
    </lineage>
</organism>
<reference evidence="2" key="1">
    <citation type="journal article" date="2023" name="Nat. Commun.">
        <title>Diploid and tetraploid genomes of Acorus and the evolution of monocots.</title>
        <authorList>
            <person name="Ma L."/>
            <person name="Liu K.W."/>
            <person name="Li Z."/>
            <person name="Hsiao Y.Y."/>
            <person name="Qi Y."/>
            <person name="Fu T."/>
            <person name="Tang G.D."/>
            <person name="Zhang D."/>
            <person name="Sun W.H."/>
            <person name="Liu D.K."/>
            <person name="Li Y."/>
            <person name="Chen G.Z."/>
            <person name="Liu X.D."/>
            <person name="Liao X.Y."/>
            <person name="Jiang Y.T."/>
            <person name="Yu X."/>
            <person name="Hao Y."/>
            <person name="Huang J."/>
            <person name="Zhao X.W."/>
            <person name="Ke S."/>
            <person name="Chen Y.Y."/>
            <person name="Wu W.L."/>
            <person name="Hsu J.L."/>
            <person name="Lin Y.F."/>
            <person name="Huang M.D."/>
            <person name="Li C.Y."/>
            <person name="Huang L."/>
            <person name="Wang Z.W."/>
            <person name="Zhao X."/>
            <person name="Zhong W.Y."/>
            <person name="Peng D.H."/>
            <person name="Ahmad S."/>
            <person name="Lan S."/>
            <person name="Zhang J.S."/>
            <person name="Tsai W.C."/>
            <person name="Van de Peer Y."/>
            <person name="Liu Z.J."/>
        </authorList>
    </citation>
    <scope>NUCLEOTIDE SEQUENCE</scope>
    <source>
        <strain evidence="2">CP</strain>
    </source>
</reference>
<proteinExistence type="predicted"/>
<dbReference type="AlphaFoldDB" id="A0AAV9DKU7"/>
<feature type="compositionally biased region" description="Polar residues" evidence="1">
    <location>
        <begin position="178"/>
        <end position="187"/>
    </location>
</feature>